<evidence type="ECO:0000313" key="3">
    <source>
        <dbReference type="Proteomes" id="UP000030747"/>
    </source>
</evidence>
<gene>
    <name evidence="2" type="ORF">ETH_00039210</name>
</gene>
<reference evidence="2" key="1">
    <citation type="submission" date="2013-10" db="EMBL/GenBank/DDBJ databases">
        <title>Genomic analysis of the causative agents of coccidiosis in chickens.</title>
        <authorList>
            <person name="Reid A.J."/>
            <person name="Blake D."/>
            <person name="Billington K."/>
            <person name="Browne H."/>
            <person name="Dunn M."/>
            <person name="Hung S."/>
            <person name="Kawahara F."/>
            <person name="Miranda-Saavedra D."/>
            <person name="Mourier T."/>
            <person name="Nagra H."/>
            <person name="Otto T.D."/>
            <person name="Rawlings N."/>
            <person name="Sanchez A."/>
            <person name="Sanders M."/>
            <person name="Subramaniam C."/>
            <person name="Tay Y."/>
            <person name="Dear P."/>
            <person name="Doerig C."/>
            <person name="Gruber A."/>
            <person name="Parkinson J."/>
            <person name="Shirley M."/>
            <person name="Wan K.L."/>
            <person name="Berriman M."/>
            <person name="Tomley F."/>
            <person name="Pain A."/>
        </authorList>
    </citation>
    <scope>NUCLEOTIDE SEQUENCE [LARGE SCALE GENOMIC DNA]</scope>
    <source>
        <strain evidence="2">Houghton</strain>
    </source>
</reference>
<dbReference type="EMBL" id="HG674827">
    <property type="protein sequence ID" value="CDJ40003.1"/>
    <property type="molecule type" value="Genomic_DNA"/>
</dbReference>
<evidence type="ECO:0000256" key="1">
    <source>
        <dbReference type="SAM" id="MobiDB-lite"/>
    </source>
</evidence>
<dbReference type="GeneID" id="25256883"/>
<sequence>VPVTFEESLIAFKTGLHYARCVGWAHAAFAAFESAAVSTESVLSLVAAFAEKEKDLSLLLLHLPPAAAAAAASALSHRQTLQTATWNAFVAFWSIQEVYGLLEGDLSSTLSAVPSFAASPLLSGGPSGRFWVPESIWGPLEEELQQLFRGLPAAVGGGLAAASRAAVDAVLHVLQQQVRRRGFVEMGAPEQQQQGPPQGQQQLQQEEQQAQLERLEQQEQQVQKFFRSQQHTAAFCKLLQQAAAAAAFAQQLEDPEVKAVLTRRPQRFGFESWLSLVQQQQQQQQQQSPEATVLLLQRLFTLVCSMIPASAETRALKTLGKPTEDVQLFRTLVDSIVYRLLLLEQQQQQQPPLLPPSFAHYPLCTAIRAADCSSFAAAAAEDPALARSCKELEEQTEEPLAERCECSKGGRSSSNLLQFFVGFMSRQLSSSIVQDQWSRLLRMQLLQQQEPALFPLPLNPLAAALHEAAVQLADAAAAAAAAADAAATPAGKAAAEAAAAAKQDQDLAAAANRVYTTMCRYADYMIAANNLKETNACTLVGAPPEGPPGGPPGSPGGPGGPPGPLLALLKRLLQQHSSRVLWSRLGQQQQGLLAMSYEEIVKSKSLQQQPSGALKAGRRAAAAAGQAAAAAAAAQQLEAASCARAAAAAAPCCQVRSCCC</sequence>
<dbReference type="VEuPathDB" id="ToxoDB:ETH2_0931500"/>
<dbReference type="RefSeq" id="XP_013230756.1">
    <property type="nucleotide sequence ID" value="XM_013375302.1"/>
</dbReference>
<feature type="region of interest" description="Disordered" evidence="1">
    <location>
        <begin position="540"/>
        <end position="564"/>
    </location>
</feature>
<feature type="region of interest" description="Disordered" evidence="1">
    <location>
        <begin position="188"/>
        <end position="209"/>
    </location>
</feature>
<reference evidence="2" key="2">
    <citation type="submission" date="2013-10" db="EMBL/GenBank/DDBJ databases">
        <authorList>
            <person name="Aslett M."/>
        </authorList>
    </citation>
    <scope>NUCLEOTIDE SEQUENCE [LARGE SCALE GENOMIC DNA]</scope>
    <source>
        <strain evidence="2">Houghton</strain>
    </source>
</reference>
<feature type="non-terminal residue" evidence="2">
    <location>
        <position position="1"/>
    </location>
</feature>
<feature type="compositionally biased region" description="Pro residues" evidence="1">
    <location>
        <begin position="544"/>
        <end position="564"/>
    </location>
</feature>
<proteinExistence type="predicted"/>
<name>U6KSV8_EIMTE</name>
<accession>U6KSV8</accession>
<organism evidence="2 3">
    <name type="scientific">Eimeria tenella</name>
    <name type="common">Coccidian parasite</name>
    <dbReference type="NCBI Taxonomy" id="5802"/>
    <lineage>
        <taxon>Eukaryota</taxon>
        <taxon>Sar</taxon>
        <taxon>Alveolata</taxon>
        <taxon>Apicomplexa</taxon>
        <taxon>Conoidasida</taxon>
        <taxon>Coccidia</taxon>
        <taxon>Eucoccidiorida</taxon>
        <taxon>Eimeriorina</taxon>
        <taxon>Eimeriidae</taxon>
        <taxon>Eimeria</taxon>
    </lineage>
</organism>
<dbReference type="AlphaFoldDB" id="U6KSV8"/>
<evidence type="ECO:0000313" key="2">
    <source>
        <dbReference type="EMBL" id="CDJ40003.1"/>
    </source>
</evidence>
<dbReference type="Proteomes" id="UP000030747">
    <property type="component" value="Unassembled WGS sequence"/>
</dbReference>
<keyword evidence="3" id="KW-1185">Reference proteome</keyword>
<protein>
    <submittedName>
        <fullName evidence="2">Uncharacterized protein</fullName>
    </submittedName>
</protein>
<dbReference type="VEuPathDB" id="ToxoDB:ETH_00039210"/>
<dbReference type="OrthoDB" id="354545at2759"/>